<keyword evidence="3" id="KW-0663">Pyridoxal phosphate</keyword>
<evidence type="ECO:0000313" key="7">
    <source>
        <dbReference type="Proteomes" id="UP000186817"/>
    </source>
</evidence>
<dbReference type="GO" id="GO:0006535">
    <property type="term" value="P:cysteine biosynthetic process from serine"/>
    <property type="evidence" value="ECO:0007669"/>
    <property type="project" value="InterPro"/>
</dbReference>
<evidence type="ECO:0000256" key="3">
    <source>
        <dbReference type="ARBA" id="ARBA00022898"/>
    </source>
</evidence>
<dbReference type="GO" id="GO:0004124">
    <property type="term" value="F:cysteine synthase activity"/>
    <property type="evidence" value="ECO:0007669"/>
    <property type="project" value="InterPro"/>
</dbReference>
<dbReference type="Pfam" id="PF13884">
    <property type="entry name" value="Peptidase_S74"/>
    <property type="match status" value="1"/>
</dbReference>
<comment type="similarity">
    <text evidence="2">Belongs to the cysteine synthase/cystathionine beta-synthase family.</text>
</comment>
<comment type="caution">
    <text evidence="6">The sequence shown here is derived from an EMBL/GenBank/DDBJ whole genome shotgun (WGS) entry which is preliminary data.</text>
</comment>
<evidence type="ECO:0000256" key="4">
    <source>
        <dbReference type="SAM" id="MobiDB-lite"/>
    </source>
</evidence>
<evidence type="ECO:0000259" key="5">
    <source>
        <dbReference type="PROSITE" id="PS51688"/>
    </source>
</evidence>
<dbReference type="InterPro" id="IPR030392">
    <property type="entry name" value="S74_ICA"/>
</dbReference>
<keyword evidence="7" id="KW-1185">Reference proteome</keyword>
<evidence type="ECO:0000256" key="1">
    <source>
        <dbReference type="ARBA" id="ARBA00001933"/>
    </source>
</evidence>
<dbReference type="InterPro" id="IPR001926">
    <property type="entry name" value="TrpB-like_PALP"/>
</dbReference>
<reference evidence="6 7" key="1">
    <citation type="submission" date="2016-02" db="EMBL/GenBank/DDBJ databases">
        <title>Genome analysis of coral dinoflagellate symbionts highlights evolutionary adaptations to a symbiotic lifestyle.</title>
        <authorList>
            <person name="Aranda M."/>
            <person name="Li Y."/>
            <person name="Liew Y.J."/>
            <person name="Baumgarten S."/>
            <person name="Simakov O."/>
            <person name="Wilson M."/>
            <person name="Piel J."/>
            <person name="Ashoor H."/>
            <person name="Bougouffa S."/>
            <person name="Bajic V.B."/>
            <person name="Ryu T."/>
            <person name="Ravasi T."/>
            <person name="Bayer T."/>
            <person name="Micklem G."/>
            <person name="Kim H."/>
            <person name="Bhak J."/>
            <person name="Lajeunesse T.C."/>
            <person name="Voolstra C.R."/>
        </authorList>
    </citation>
    <scope>NUCLEOTIDE SEQUENCE [LARGE SCALE GENOMIC DNA]</scope>
    <source>
        <strain evidence="6 7">CCMP2467</strain>
    </source>
</reference>
<dbReference type="CDD" id="cd01561">
    <property type="entry name" value="CBS_like"/>
    <property type="match status" value="1"/>
</dbReference>
<feature type="domain" description="Peptidase S74" evidence="5">
    <location>
        <begin position="826"/>
        <end position="922"/>
    </location>
</feature>
<dbReference type="PROSITE" id="PS51688">
    <property type="entry name" value="ICA"/>
    <property type="match status" value="1"/>
</dbReference>
<organism evidence="6 7">
    <name type="scientific">Symbiodinium microadriaticum</name>
    <name type="common">Dinoflagellate</name>
    <name type="synonym">Zooxanthella microadriatica</name>
    <dbReference type="NCBI Taxonomy" id="2951"/>
    <lineage>
        <taxon>Eukaryota</taxon>
        <taxon>Sar</taxon>
        <taxon>Alveolata</taxon>
        <taxon>Dinophyceae</taxon>
        <taxon>Suessiales</taxon>
        <taxon>Symbiodiniaceae</taxon>
        <taxon>Symbiodinium</taxon>
    </lineage>
</organism>
<dbReference type="FunFam" id="3.40.50.1100:FF:000003">
    <property type="entry name" value="Cystathionine beta-synthase"/>
    <property type="match status" value="1"/>
</dbReference>
<gene>
    <name evidence="6" type="primary">dcsD</name>
    <name evidence="6" type="ORF">AK812_SmicGene25464</name>
</gene>
<comment type="cofactor">
    <cofactor evidence="1">
        <name>pyridoxal 5'-phosphate</name>
        <dbReference type="ChEBI" id="CHEBI:597326"/>
    </cofactor>
</comment>
<dbReference type="Proteomes" id="UP000186817">
    <property type="component" value="Unassembled WGS sequence"/>
</dbReference>
<dbReference type="Gene3D" id="3.40.50.1100">
    <property type="match status" value="2"/>
</dbReference>
<evidence type="ECO:0000313" key="6">
    <source>
        <dbReference type="EMBL" id="OLP92694.1"/>
    </source>
</evidence>
<name>A0A1Q9DBV1_SYMMI</name>
<dbReference type="InterPro" id="IPR036052">
    <property type="entry name" value="TrpB-like_PALP_sf"/>
</dbReference>
<dbReference type="InterPro" id="IPR050214">
    <property type="entry name" value="Cys_Synth/Cystath_Beta-Synth"/>
</dbReference>
<dbReference type="InterPro" id="IPR005859">
    <property type="entry name" value="CysK"/>
</dbReference>
<dbReference type="OrthoDB" id="10259545at2759"/>
<accession>A0A1Q9DBV1</accession>
<sequence>MGLQAARTRTAFRGWLAPIRQGRCDSPEIVLKPRQGRSEIGLSGRLAKRPAAGGRRDAPPRAASKSKKLGCGTIVAAIDGSKGYTDTQLADYSTTAQMTQAISDALVPFETAAQRDAAIAAALAAYYTSAQTDAALAAAIAPYYTSAQTDAAIAAAVALSNGQSWTGGATFNLLRGSNVLRNLSVAGALTASFQNLDDTILIESDSYARSETYTQAETGAAITAAIDALNLSQFQNEAEVQALIAAALVPYWDQTEVSTYVAGELANYATSSSVTSAISSALSSYDNSSQVDSKIITALLDFYTRTEVDQQIANALGNVDLSNYYTQAETQSYVANELLAYYPRTELDSQLTATFTQYWTSWRTQTEIDDAIAGAGFLTQAQADTRYFAVSANGSFESLVRTNVTPPMIKALLPRAPLAASTILTDTTLELTCDAYTKAEADGRYLSSSNFAPLDARYFARNPAVAEGNGLFHLVQEQFTPNFIRSLLFRPPLTGRAILGNFSVIEVEADCWSKAQSDSRYPLVATFNSLGSTVTSIDGRVSTLETDVGAIDGRVTALENSGGVAPTADLTVNSLTATTFVETPQLQSAAGDLQIQNALVTVRKEDGALLASFADGGISLDRDVTVAAASTLNATTADITQLTVGSTAATGAFSSNSSVTANLEVVSNLRLEAPLVRCDPTAPWLSIEGGAQGVLVNDTLLVNGAIAPEASLPYLFLSGGTTGLEMNTKFAAVTGLGDPGGFCELAVINQAPTGVARLFLATQNNAPAGGRGELVALANGGVQLNALNQNIALNTTGGTANLVIEPNTGGSSNGEVICFYGFQNLSDERLKTNVQPLSATEAQELFDGVEARSYDRVDGAAKQTGFVAQEVYKSGPLGKSFCKLKNFEDRELMTLDYQRMTAVLWQTCKSLQKRIEKLEKKKRGRSAVMKRASEHNLVVLLDKWSACWKQRGWQEAPISVEAGSRVAQEFVASVGWNGTAAPHPDPRYLEMRKRPAVCQHCVLTLQGLAAASGKMIGSRGFVFTRGISTSVPRRAVYNNITEAIGKTPVIKVNRLAPAGINLYVKCEYFNPLSSVKDRLAIAIIEDAEQRGELKPGGTVVEATSGNTGIALAMVCAQRGYKFVSTMAASFSVERRKVMRMLGAKVVVTPAPLGGTGMVLKAEELAEKHGWYLARQFENEANPAYHAKTTGPEILADFEGKSLDYWVTGYGTGGTFQGAGKVLKEARPGLKIILSEPKGAALITSGIKQERKEVLGKFGAPAKGHPAWNPHPIQGWTPNFIPKVTEDGLEMKVHDEVLTVDPQEAMKTSHALARMEGIFCGTSGGATVATALEVAAKAPSGSTILAMIPDTAERYLSTPLFGDIDAEMNEEEMELAKSTPSAQP</sequence>
<protein>
    <submittedName>
        <fullName evidence="6">O-ureido-L-serine synthase</fullName>
    </submittedName>
</protein>
<dbReference type="SUPFAM" id="SSF53686">
    <property type="entry name" value="Tryptophan synthase beta subunit-like PLP-dependent enzymes"/>
    <property type="match status" value="1"/>
</dbReference>
<dbReference type="NCBIfam" id="TIGR01139">
    <property type="entry name" value="cysK"/>
    <property type="match status" value="1"/>
</dbReference>
<dbReference type="EMBL" id="LSRX01000610">
    <property type="protein sequence ID" value="OLP92694.1"/>
    <property type="molecule type" value="Genomic_DNA"/>
</dbReference>
<feature type="region of interest" description="Disordered" evidence="4">
    <location>
        <begin position="41"/>
        <end position="65"/>
    </location>
</feature>
<dbReference type="PANTHER" id="PTHR10314">
    <property type="entry name" value="CYSTATHIONINE BETA-SYNTHASE"/>
    <property type="match status" value="1"/>
</dbReference>
<proteinExistence type="inferred from homology"/>
<dbReference type="Pfam" id="PF00291">
    <property type="entry name" value="PALP"/>
    <property type="match status" value="1"/>
</dbReference>
<evidence type="ECO:0000256" key="2">
    <source>
        <dbReference type="ARBA" id="ARBA00007103"/>
    </source>
</evidence>